<dbReference type="NCBIfam" id="TIGR00813">
    <property type="entry name" value="sss"/>
    <property type="match status" value="1"/>
</dbReference>
<dbReference type="InterPro" id="IPR001734">
    <property type="entry name" value="Na/solute_symporter"/>
</dbReference>
<feature type="transmembrane region" description="Helical" evidence="11">
    <location>
        <begin position="531"/>
        <end position="555"/>
    </location>
</feature>
<dbReference type="GO" id="GO:0006814">
    <property type="term" value="P:sodium ion transport"/>
    <property type="evidence" value="ECO:0007669"/>
    <property type="project" value="UniProtKB-KW"/>
</dbReference>
<dbReference type="PANTHER" id="PTHR42985:SF40">
    <property type="entry name" value="LD47995P-RELATED"/>
    <property type="match status" value="1"/>
</dbReference>
<dbReference type="InterPro" id="IPR038377">
    <property type="entry name" value="Na/Glc_symporter_sf"/>
</dbReference>
<dbReference type="OrthoDB" id="9803597at2"/>
<dbReference type="InterPro" id="IPR015915">
    <property type="entry name" value="Kelch-typ_b-propeller"/>
</dbReference>
<comment type="similarity">
    <text evidence="2">Belongs to the sodium:solute symporter (SSF) (TC 2.A.21) family.</text>
</comment>
<feature type="transmembrane region" description="Helical" evidence="11">
    <location>
        <begin position="817"/>
        <end position="835"/>
    </location>
</feature>
<comment type="caution">
    <text evidence="13">The sequence shown here is derived from an EMBL/GenBank/DDBJ whole genome shotgun (WGS) entry which is preliminary data.</text>
</comment>
<dbReference type="PROSITE" id="PS50283">
    <property type="entry name" value="NA_SOLUT_SYMP_3"/>
    <property type="match status" value="1"/>
</dbReference>
<keyword evidence="6 11" id="KW-1133">Transmembrane helix</keyword>
<dbReference type="Pfam" id="PF00474">
    <property type="entry name" value="SSF"/>
    <property type="match status" value="1"/>
</dbReference>
<keyword evidence="9 11" id="KW-0472">Membrane</keyword>
<evidence type="ECO:0000313" key="13">
    <source>
        <dbReference type="EMBL" id="RNL82289.1"/>
    </source>
</evidence>
<keyword evidence="3" id="KW-0813">Transport</keyword>
<dbReference type="InterPro" id="IPR051163">
    <property type="entry name" value="Sodium:Solute_Symporter_SSF"/>
</dbReference>
<accession>A0A3N0E3B7</accession>
<dbReference type="PANTHER" id="PTHR42985">
    <property type="entry name" value="SODIUM-COUPLED MONOCARBOXYLATE TRANSPORTER"/>
    <property type="match status" value="1"/>
</dbReference>
<feature type="signal peptide" evidence="12">
    <location>
        <begin position="1"/>
        <end position="24"/>
    </location>
</feature>
<keyword evidence="5 11" id="KW-0812">Transmembrane</keyword>
<feature type="transmembrane region" description="Helical" evidence="11">
    <location>
        <begin position="618"/>
        <end position="636"/>
    </location>
</feature>
<feature type="chain" id="PRO_5018058471" evidence="12">
    <location>
        <begin position="25"/>
        <end position="873"/>
    </location>
</feature>
<name>A0A3N0E3B7_SINP1</name>
<dbReference type="GO" id="GO:0005886">
    <property type="term" value="C:plasma membrane"/>
    <property type="evidence" value="ECO:0007669"/>
    <property type="project" value="UniProtKB-SubCell"/>
</dbReference>
<dbReference type="Gene3D" id="2.120.10.80">
    <property type="entry name" value="Kelch-type beta propeller"/>
    <property type="match status" value="1"/>
</dbReference>
<feature type="transmembrane region" description="Helical" evidence="11">
    <location>
        <begin position="502"/>
        <end position="525"/>
    </location>
</feature>
<feature type="transmembrane region" description="Helical" evidence="11">
    <location>
        <begin position="567"/>
        <end position="586"/>
    </location>
</feature>
<dbReference type="CDD" id="cd11495">
    <property type="entry name" value="SLC5sbd_NIS-like_u3"/>
    <property type="match status" value="1"/>
</dbReference>
<evidence type="ECO:0000256" key="4">
    <source>
        <dbReference type="ARBA" id="ARBA00022475"/>
    </source>
</evidence>
<evidence type="ECO:0000256" key="7">
    <source>
        <dbReference type="ARBA" id="ARBA00023053"/>
    </source>
</evidence>
<proteinExistence type="inferred from homology"/>
<evidence type="ECO:0000256" key="11">
    <source>
        <dbReference type="SAM" id="Phobius"/>
    </source>
</evidence>
<keyword evidence="10" id="KW-0739">Sodium transport</keyword>
<sequence>MFFIKRLFLYVFLLMLTFSLSLGAQQKNSDQVVVNFLPELPGIAKPQPGYAGMMGGTHNNVIIAAGGANFPDAPPWKGGEKVWSKDIYVFKDSTWRLSPIRLPSPLAYGASVNIPNGILCIGGNHKNGISDQVFLLQYDNGIKIKSCPPLPRPLCYLSAVLAGEYVYAIGGKDNDRAYNTVYRWKYNTNQAWEQMDNFPGSPRSLHCSVVQETQNGKQILVIGGRNVVRGKPTQLLQTYLSYDPDNNVWSPEKNICVNGTSRTIMGGTAMPAGNMHILMLGGSDGKYFALLEQLDKSIQELPPSSPKRQKNIRHRDSILENHPGFGDQIVALNTITGKWSVRDTLPQPLPVTTLGFSKEDHFYIVSGEASPGIRTPEVIRLSLSRKPVSFGLANYIIIALYLLVMAGIGIYFSRKQHSTSDYFKGGGRIPWWAAGISVFGTLLSALTFMAIPAKTFLTDWSYFLINIMMICMAPFIARWFIPYFNKLNITTAYEFLENRFNYTARAIGSLSFLLFQLGRIGIILLLPSLAISIVTGIPVETSVIIMGVICIFYTAYGGIEAVIWTDVLQVVILLGGAFLSIAWIFLHTDLGPQEMFSLAENREKLRLTSWDLSLSKPTFWVVVLGGLGSALITQGTDQTVVQRYLTSATVKDAKRTLYTNAVMTLPATVIFFSIGTLLYVFYSLKPEKLPLELSNGDSIFPWYIVHELPAGVSGLLIAAVFSAAMSSISSSLNSTATVLCNDFYKRFAPGTADRKLLKIARAGTVIIGTSGLLLALWMANANIKSLWDQFFKFIGFLTGGLGGMFLLGILTRKANATGTLAGVLLSVITTWFISLHTNIHFLMFSFIGVVTCCISGYLFSLVLGKSPEGKPKI</sequence>
<feature type="transmembrane region" description="Helical" evidence="11">
    <location>
        <begin position="841"/>
        <end position="863"/>
    </location>
</feature>
<keyword evidence="12" id="KW-0732">Signal</keyword>
<evidence type="ECO:0000256" key="6">
    <source>
        <dbReference type="ARBA" id="ARBA00022989"/>
    </source>
</evidence>
<feature type="transmembrane region" description="Helical" evidence="11">
    <location>
        <begin position="463"/>
        <end position="481"/>
    </location>
</feature>
<organism evidence="13 14">
    <name type="scientific">Sinomicrobium pectinilyticum</name>
    <dbReference type="NCBI Taxonomy" id="1084421"/>
    <lineage>
        <taxon>Bacteria</taxon>
        <taxon>Pseudomonadati</taxon>
        <taxon>Bacteroidota</taxon>
        <taxon>Flavobacteriia</taxon>
        <taxon>Flavobacteriales</taxon>
        <taxon>Flavobacteriaceae</taxon>
        <taxon>Sinomicrobium</taxon>
    </lineage>
</organism>
<evidence type="ECO:0000256" key="10">
    <source>
        <dbReference type="ARBA" id="ARBA00023201"/>
    </source>
</evidence>
<dbReference type="InterPro" id="IPR056734">
    <property type="entry name" value="NANM"/>
</dbReference>
<evidence type="ECO:0000313" key="14">
    <source>
        <dbReference type="Proteomes" id="UP000267469"/>
    </source>
</evidence>
<feature type="transmembrane region" description="Helical" evidence="11">
    <location>
        <begin position="759"/>
        <end position="778"/>
    </location>
</feature>
<evidence type="ECO:0000256" key="1">
    <source>
        <dbReference type="ARBA" id="ARBA00004651"/>
    </source>
</evidence>
<feature type="transmembrane region" description="Helical" evidence="11">
    <location>
        <begin position="702"/>
        <end position="724"/>
    </location>
</feature>
<dbReference type="Pfam" id="PF24996">
    <property type="entry name" value="NANM"/>
    <property type="match status" value="2"/>
</dbReference>
<dbReference type="Proteomes" id="UP000267469">
    <property type="component" value="Unassembled WGS sequence"/>
</dbReference>
<keyword evidence="14" id="KW-1185">Reference proteome</keyword>
<feature type="transmembrane region" description="Helical" evidence="11">
    <location>
        <begin position="392"/>
        <end position="412"/>
    </location>
</feature>
<dbReference type="AlphaFoldDB" id="A0A3N0E3B7"/>
<dbReference type="EMBL" id="RJTM01000116">
    <property type="protein sequence ID" value="RNL82289.1"/>
    <property type="molecule type" value="Genomic_DNA"/>
</dbReference>
<dbReference type="SUPFAM" id="SSF117281">
    <property type="entry name" value="Kelch motif"/>
    <property type="match status" value="1"/>
</dbReference>
<evidence type="ECO:0000256" key="8">
    <source>
        <dbReference type="ARBA" id="ARBA00023065"/>
    </source>
</evidence>
<feature type="transmembrane region" description="Helical" evidence="11">
    <location>
        <begin position="790"/>
        <end position="810"/>
    </location>
</feature>
<keyword evidence="4" id="KW-1003">Cell membrane</keyword>
<comment type="subcellular location">
    <subcellularLocation>
        <location evidence="1">Cell membrane</location>
        <topology evidence="1">Multi-pass membrane protein</topology>
    </subcellularLocation>
</comment>
<keyword evidence="7" id="KW-0915">Sodium</keyword>
<gene>
    <name evidence="13" type="ORF">ED312_17590</name>
</gene>
<evidence type="ECO:0000256" key="9">
    <source>
        <dbReference type="ARBA" id="ARBA00023136"/>
    </source>
</evidence>
<feature type="transmembrane region" description="Helical" evidence="11">
    <location>
        <begin position="432"/>
        <end position="451"/>
    </location>
</feature>
<dbReference type="GO" id="GO:0015293">
    <property type="term" value="F:symporter activity"/>
    <property type="evidence" value="ECO:0007669"/>
    <property type="project" value="TreeGrafter"/>
</dbReference>
<evidence type="ECO:0000256" key="5">
    <source>
        <dbReference type="ARBA" id="ARBA00022692"/>
    </source>
</evidence>
<protein>
    <submittedName>
        <fullName evidence="13">Sodium transporter</fullName>
    </submittedName>
</protein>
<evidence type="ECO:0000256" key="2">
    <source>
        <dbReference type="ARBA" id="ARBA00006434"/>
    </source>
</evidence>
<dbReference type="Gene3D" id="1.20.1730.10">
    <property type="entry name" value="Sodium/glucose cotransporter"/>
    <property type="match status" value="1"/>
</dbReference>
<keyword evidence="8" id="KW-0406">Ion transport</keyword>
<evidence type="ECO:0000256" key="3">
    <source>
        <dbReference type="ARBA" id="ARBA00022448"/>
    </source>
</evidence>
<evidence type="ECO:0000256" key="12">
    <source>
        <dbReference type="SAM" id="SignalP"/>
    </source>
</evidence>
<feature type="transmembrane region" description="Helical" evidence="11">
    <location>
        <begin position="657"/>
        <end position="682"/>
    </location>
</feature>
<dbReference type="RefSeq" id="WP_123217338.1">
    <property type="nucleotide sequence ID" value="NZ_RJTM01000116.1"/>
</dbReference>
<reference evidence="13 14" key="1">
    <citation type="submission" date="2018-10" db="EMBL/GenBank/DDBJ databases">
        <title>Sinomicrobium pectinilyticum sp. nov., a pectinase-producing bacterium isolated from alkaline and saline soil, and emended description of the genus Sinomicrobium.</title>
        <authorList>
            <person name="Cheng B."/>
            <person name="Li C."/>
            <person name="Lai Q."/>
            <person name="Du M."/>
            <person name="Shao Z."/>
            <person name="Xu P."/>
            <person name="Yang C."/>
        </authorList>
    </citation>
    <scope>NUCLEOTIDE SEQUENCE [LARGE SCALE GENOMIC DNA]</scope>
    <source>
        <strain evidence="13 14">5DNS001</strain>
    </source>
</reference>